<dbReference type="GO" id="GO:0006772">
    <property type="term" value="P:thiamine metabolic process"/>
    <property type="evidence" value="ECO:0007669"/>
    <property type="project" value="UniProtKB-UniRule"/>
</dbReference>
<evidence type="ECO:0000313" key="7">
    <source>
        <dbReference type="EMBL" id="MBS0123215.1"/>
    </source>
</evidence>
<feature type="domain" description="Thiamin pyrophosphokinase catalytic" evidence="6">
    <location>
        <begin position="36"/>
        <end position="119"/>
    </location>
</feature>
<evidence type="ECO:0000256" key="4">
    <source>
        <dbReference type="ARBA" id="ARBA00022840"/>
    </source>
</evidence>
<accession>A0A8J7W988</accession>
<dbReference type="SUPFAM" id="SSF63999">
    <property type="entry name" value="Thiamin pyrophosphokinase, catalytic domain"/>
    <property type="match status" value="1"/>
</dbReference>
<dbReference type="AlphaFoldDB" id="A0A8J7W988"/>
<evidence type="ECO:0000259" key="6">
    <source>
        <dbReference type="Pfam" id="PF04263"/>
    </source>
</evidence>
<dbReference type="PANTHER" id="PTHR41299:SF1">
    <property type="entry name" value="THIAMINE PYROPHOSPHOKINASE"/>
    <property type="match status" value="1"/>
</dbReference>
<dbReference type="EMBL" id="JAGTUU010000001">
    <property type="protein sequence ID" value="MBS0123215.1"/>
    <property type="molecule type" value="Genomic_DNA"/>
</dbReference>
<dbReference type="Proteomes" id="UP000681356">
    <property type="component" value="Unassembled WGS sequence"/>
</dbReference>
<dbReference type="InterPro" id="IPR036371">
    <property type="entry name" value="TPK_B1-bd_sf"/>
</dbReference>
<dbReference type="GO" id="GO:0009229">
    <property type="term" value="P:thiamine diphosphate biosynthetic process"/>
    <property type="evidence" value="ECO:0007669"/>
    <property type="project" value="InterPro"/>
</dbReference>
<organism evidence="7 8">
    <name type="scientific">Thetidibacter halocola</name>
    <dbReference type="NCBI Taxonomy" id="2827239"/>
    <lineage>
        <taxon>Bacteria</taxon>
        <taxon>Pseudomonadati</taxon>
        <taxon>Pseudomonadota</taxon>
        <taxon>Alphaproteobacteria</taxon>
        <taxon>Rhodobacterales</taxon>
        <taxon>Roseobacteraceae</taxon>
        <taxon>Thetidibacter</taxon>
    </lineage>
</organism>
<evidence type="ECO:0000256" key="1">
    <source>
        <dbReference type="ARBA" id="ARBA00022679"/>
    </source>
</evidence>
<name>A0A8J7W988_9RHOB</name>
<dbReference type="InterPro" id="IPR007371">
    <property type="entry name" value="TPK_catalytic"/>
</dbReference>
<evidence type="ECO:0000256" key="5">
    <source>
        <dbReference type="NCBIfam" id="TIGR01378"/>
    </source>
</evidence>
<dbReference type="SUPFAM" id="SSF63862">
    <property type="entry name" value="Thiamin pyrophosphokinase, substrate-binding domain"/>
    <property type="match status" value="1"/>
</dbReference>
<dbReference type="InterPro" id="IPR036759">
    <property type="entry name" value="TPK_catalytic_sf"/>
</dbReference>
<dbReference type="GO" id="GO:0004788">
    <property type="term" value="F:thiamine diphosphokinase activity"/>
    <property type="evidence" value="ECO:0007669"/>
    <property type="project" value="UniProtKB-UniRule"/>
</dbReference>
<keyword evidence="1 7" id="KW-0808">Transferase</keyword>
<sequence length="228" mass="23763">MKPAIVRKSTPVLLVGGGDCPEDALNAALTEGLPAVAADGGAARLLSRGLVPEAVIGDMDSLATAALDGLPPGVVHRIEEQDSTDFDKCLRNIEAPLILGYGFLGARLDHQLAALTVLAGRPERRCILVGREDVVMLCPPSLHLAIEPGSRLSLWPLGPVGGRSEGLRWPIDGIRFAPGGRVGTSNAVSGPVLLEMDAALMALILPVTALDELRAALKDAPEGWPARS</sequence>
<dbReference type="GO" id="GO:0005524">
    <property type="term" value="F:ATP binding"/>
    <property type="evidence" value="ECO:0007669"/>
    <property type="project" value="UniProtKB-KW"/>
</dbReference>
<dbReference type="Pfam" id="PF04263">
    <property type="entry name" value="TPK_catalytic"/>
    <property type="match status" value="1"/>
</dbReference>
<dbReference type="CDD" id="cd07995">
    <property type="entry name" value="TPK"/>
    <property type="match status" value="1"/>
</dbReference>
<dbReference type="InterPro" id="IPR053149">
    <property type="entry name" value="TPK"/>
</dbReference>
<protein>
    <recommendedName>
        <fullName evidence="5">Thiamine diphosphokinase</fullName>
        <ecNumber evidence="5">2.7.6.2</ecNumber>
    </recommendedName>
</protein>
<comment type="caution">
    <text evidence="7">The sequence shown here is derived from an EMBL/GenBank/DDBJ whole genome shotgun (WGS) entry which is preliminary data.</text>
</comment>
<dbReference type="InterPro" id="IPR006282">
    <property type="entry name" value="Thi_PPkinase"/>
</dbReference>
<keyword evidence="8" id="KW-1185">Reference proteome</keyword>
<gene>
    <name evidence="7" type="ORF">KB874_03625</name>
</gene>
<keyword evidence="4" id="KW-0067">ATP-binding</keyword>
<evidence type="ECO:0000256" key="3">
    <source>
        <dbReference type="ARBA" id="ARBA00022777"/>
    </source>
</evidence>
<keyword evidence="2" id="KW-0547">Nucleotide-binding</keyword>
<dbReference type="EC" id="2.7.6.2" evidence="5"/>
<evidence type="ECO:0000313" key="8">
    <source>
        <dbReference type="Proteomes" id="UP000681356"/>
    </source>
</evidence>
<dbReference type="PANTHER" id="PTHR41299">
    <property type="entry name" value="THIAMINE PYROPHOSPHOKINASE"/>
    <property type="match status" value="1"/>
</dbReference>
<dbReference type="NCBIfam" id="TIGR01378">
    <property type="entry name" value="thi_PPkinase"/>
    <property type="match status" value="1"/>
</dbReference>
<reference evidence="7" key="1">
    <citation type="submission" date="2021-04" db="EMBL/GenBank/DDBJ databases">
        <authorList>
            <person name="Yoon J."/>
        </authorList>
    </citation>
    <scope>NUCLEOTIDE SEQUENCE</scope>
    <source>
        <strain evidence="7">KMU-90</strain>
    </source>
</reference>
<evidence type="ECO:0000256" key="2">
    <source>
        <dbReference type="ARBA" id="ARBA00022741"/>
    </source>
</evidence>
<dbReference type="GO" id="GO:0016301">
    <property type="term" value="F:kinase activity"/>
    <property type="evidence" value="ECO:0007669"/>
    <property type="project" value="UniProtKB-KW"/>
</dbReference>
<dbReference type="Gene3D" id="3.40.50.10240">
    <property type="entry name" value="Thiamin pyrophosphokinase, catalytic domain"/>
    <property type="match status" value="1"/>
</dbReference>
<dbReference type="RefSeq" id="WP_212535166.1">
    <property type="nucleotide sequence ID" value="NZ_JAGTUU010000001.1"/>
</dbReference>
<keyword evidence="3" id="KW-0418">Kinase</keyword>
<proteinExistence type="predicted"/>